<dbReference type="AlphaFoldDB" id="A0A803YLM5"/>
<feature type="domain" description="C2H2-type" evidence="9">
    <location>
        <begin position="120"/>
        <end position="147"/>
    </location>
</feature>
<dbReference type="InterPro" id="IPR036236">
    <property type="entry name" value="Znf_C2H2_sf"/>
</dbReference>
<reference evidence="10 11" key="1">
    <citation type="journal article" date="2010" name="PLoS Biol.">
        <title>Multi-platform next-generation sequencing of the domestic turkey (Meleagris gallopavo): genome assembly and analysis.</title>
        <authorList>
            <person name="Dalloul R.A."/>
            <person name="Long J.A."/>
            <person name="Zimin A.V."/>
            <person name="Aslam L."/>
            <person name="Beal K."/>
            <person name="Blomberg L.A."/>
            <person name="Bouffard P."/>
            <person name="Burt D.W."/>
            <person name="Crasta O."/>
            <person name="Crooijmans R.P."/>
            <person name="Cooper K."/>
            <person name="Coulombe R.A."/>
            <person name="De S."/>
            <person name="Delany M.E."/>
            <person name="Dodgson J.B."/>
            <person name="Dong J.J."/>
            <person name="Evans C."/>
            <person name="Frederickson K.M."/>
            <person name="Flicek P."/>
            <person name="Florea L."/>
            <person name="Folkerts O."/>
            <person name="Groenen M.A."/>
            <person name="Harkins T.T."/>
            <person name="Herrero J."/>
            <person name="Hoffmann S."/>
            <person name="Megens H.J."/>
            <person name="Jiang A."/>
            <person name="de Jong P."/>
            <person name="Kaiser P."/>
            <person name="Kim H."/>
            <person name="Kim K.W."/>
            <person name="Kim S."/>
            <person name="Langenberger D."/>
            <person name="Lee M.K."/>
            <person name="Lee T."/>
            <person name="Mane S."/>
            <person name="Marcais G."/>
            <person name="Marz M."/>
            <person name="McElroy A.P."/>
            <person name="Modise T."/>
            <person name="Nefedov M."/>
            <person name="Notredame C."/>
            <person name="Paton I.R."/>
            <person name="Payne W.S."/>
            <person name="Pertea G."/>
            <person name="Prickett D."/>
            <person name="Puiu D."/>
            <person name="Qioa D."/>
            <person name="Raineri E."/>
            <person name="Ruffier M."/>
            <person name="Salzberg S.L."/>
            <person name="Schatz M.C."/>
            <person name="Scheuring C."/>
            <person name="Schmidt C.J."/>
            <person name="Schroeder S."/>
            <person name="Searle S.M."/>
            <person name="Smith E.J."/>
            <person name="Smith J."/>
            <person name="Sonstegard T.S."/>
            <person name="Stadler P.F."/>
            <person name="Tafer H."/>
            <person name="Tu Z.J."/>
            <person name="Van Tassell C.P."/>
            <person name="Vilella A.J."/>
            <person name="Williams K.P."/>
            <person name="Yorke J.A."/>
            <person name="Zhang L."/>
            <person name="Zhang H.B."/>
            <person name="Zhang X."/>
            <person name="Zhang Y."/>
            <person name="Reed K.M."/>
        </authorList>
    </citation>
    <scope>NUCLEOTIDE SEQUENCE [LARGE SCALE GENOMIC DNA]</scope>
</reference>
<keyword evidence="4 7" id="KW-0863">Zinc-finger</keyword>
<dbReference type="PROSITE" id="PS00028">
    <property type="entry name" value="ZINC_FINGER_C2H2_1"/>
    <property type="match status" value="2"/>
</dbReference>
<keyword evidence="3" id="KW-0677">Repeat</keyword>
<reference evidence="10" key="2">
    <citation type="submission" date="2025-08" db="UniProtKB">
        <authorList>
            <consortium name="Ensembl"/>
        </authorList>
    </citation>
    <scope>IDENTIFICATION</scope>
</reference>
<organism evidence="10 11">
    <name type="scientific">Meleagris gallopavo</name>
    <name type="common">Wild turkey</name>
    <dbReference type="NCBI Taxonomy" id="9103"/>
    <lineage>
        <taxon>Eukaryota</taxon>
        <taxon>Metazoa</taxon>
        <taxon>Chordata</taxon>
        <taxon>Craniata</taxon>
        <taxon>Vertebrata</taxon>
        <taxon>Euteleostomi</taxon>
        <taxon>Archelosauria</taxon>
        <taxon>Archosauria</taxon>
        <taxon>Dinosauria</taxon>
        <taxon>Saurischia</taxon>
        <taxon>Theropoda</taxon>
        <taxon>Coelurosauria</taxon>
        <taxon>Aves</taxon>
        <taxon>Neognathae</taxon>
        <taxon>Galloanserae</taxon>
        <taxon>Galliformes</taxon>
        <taxon>Phasianidae</taxon>
        <taxon>Meleagridinae</taxon>
        <taxon>Meleagris</taxon>
    </lineage>
</organism>
<keyword evidence="6" id="KW-0539">Nucleus</keyword>
<dbReference type="Proteomes" id="UP000001645">
    <property type="component" value="Chromosome 6"/>
</dbReference>
<comment type="subcellular location">
    <subcellularLocation>
        <location evidence="1">Nucleus</location>
    </subcellularLocation>
</comment>
<dbReference type="Gene3D" id="3.30.160.60">
    <property type="entry name" value="Classic Zinc Finger"/>
    <property type="match status" value="2"/>
</dbReference>
<dbReference type="SMART" id="SM00355">
    <property type="entry name" value="ZnF_C2H2"/>
    <property type="match status" value="2"/>
</dbReference>
<keyword evidence="5" id="KW-0862">Zinc</keyword>
<keyword evidence="2" id="KW-0479">Metal-binding</keyword>
<accession>A0A803YLM5</accession>
<dbReference type="InterPro" id="IPR013087">
    <property type="entry name" value="Znf_C2H2_type"/>
</dbReference>
<evidence type="ECO:0000256" key="8">
    <source>
        <dbReference type="SAM" id="MobiDB-lite"/>
    </source>
</evidence>
<evidence type="ECO:0000256" key="3">
    <source>
        <dbReference type="ARBA" id="ARBA00022737"/>
    </source>
</evidence>
<dbReference type="FunFam" id="3.30.160.60:FF:000065">
    <property type="entry name" value="B-cell CLL/lymphoma 6, member B"/>
    <property type="match status" value="1"/>
</dbReference>
<proteinExistence type="predicted"/>
<dbReference type="PANTHER" id="PTHR23226">
    <property type="entry name" value="ZINC FINGER AND SCAN DOMAIN-CONTAINING"/>
    <property type="match status" value="1"/>
</dbReference>
<dbReference type="InParanoid" id="A0A803YLM5"/>
<evidence type="ECO:0000256" key="5">
    <source>
        <dbReference type="ARBA" id="ARBA00022833"/>
    </source>
</evidence>
<evidence type="ECO:0000259" key="9">
    <source>
        <dbReference type="PROSITE" id="PS50157"/>
    </source>
</evidence>
<dbReference type="Ensembl" id="ENSMGAT00000030861.1">
    <property type="protein sequence ID" value="ENSMGAP00000032673.1"/>
    <property type="gene ID" value="ENSMGAG00000018537.1"/>
</dbReference>
<keyword evidence="11" id="KW-1185">Reference proteome</keyword>
<name>A0A803YLM5_MELGA</name>
<protein>
    <recommendedName>
        <fullName evidence="9">C2H2-type domain-containing protein</fullName>
    </recommendedName>
</protein>
<reference evidence="10" key="3">
    <citation type="submission" date="2025-09" db="UniProtKB">
        <authorList>
            <consortium name="Ensembl"/>
        </authorList>
    </citation>
    <scope>IDENTIFICATION</scope>
</reference>
<evidence type="ECO:0000256" key="7">
    <source>
        <dbReference type="PROSITE-ProRule" id="PRU00042"/>
    </source>
</evidence>
<dbReference type="GO" id="GO:0005634">
    <property type="term" value="C:nucleus"/>
    <property type="evidence" value="ECO:0007669"/>
    <property type="project" value="UniProtKB-SubCell"/>
</dbReference>
<feature type="region of interest" description="Disordered" evidence="8">
    <location>
        <begin position="61"/>
        <end position="100"/>
    </location>
</feature>
<feature type="domain" description="C2H2-type" evidence="9">
    <location>
        <begin position="148"/>
        <end position="175"/>
    </location>
</feature>
<dbReference type="FunFam" id="3.30.160.60:FF:000145">
    <property type="entry name" value="Zinc finger protein 574"/>
    <property type="match status" value="1"/>
</dbReference>
<dbReference type="PROSITE" id="PS50157">
    <property type="entry name" value="ZINC_FINGER_C2H2_2"/>
    <property type="match status" value="2"/>
</dbReference>
<evidence type="ECO:0000313" key="11">
    <source>
        <dbReference type="Proteomes" id="UP000001645"/>
    </source>
</evidence>
<evidence type="ECO:0000256" key="2">
    <source>
        <dbReference type="ARBA" id="ARBA00022723"/>
    </source>
</evidence>
<dbReference type="Pfam" id="PF00096">
    <property type="entry name" value="zf-C2H2"/>
    <property type="match status" value="2"/>
</dbReference>
<evidence type="ECO:0000256" key="4">
    <source>
        <dbReference type="ARBA" id="ARBA00022771"/>
    </source>
</evidence>
<evidence type="ECO:0000256" key="1">
    <source>
        <dbReference type="ARBA" id="ARBA00004123"/>
    </source>
</evidence>
<sequence length="222" mass="24688">MPCTAGRKQLQQAWNEGCGECFFCYPVRKGSGAGTVFSSIISTEGMSPIGDTASLPESVKVKEERPMASHEASAPSLGPEGQKCPGEQAKPKSKKKPSRYASNSLLMGDCRRGYVREWSHPCTECGKRFRLKINLIIHQRSHAKEGPYECTMCEISFTDKKRLVLHQGIHTQERAFAAKQPKAELVISQLGRHPQAAPVPIQELAHPLLWWERSPACCETRK</sequence>
<dbReference type="GO" id="GO:0000981">
    <property type="term" value="F:DNA-binding transcription factor activity, RNA polymerase II-specific"/>
    <property type="evidence" value="ECO:0007669"/>
    <property type="project" value="TreeGrafter"/>
</dbReference>
<dbReference type="SUPFAM" id="SSF57667">
    <property type="entry name" value="beta-beta-alpha zinc fingers"/>
    <property type="match status" value="1"/>
</dbReference>
<dbReference type="PANTHER" id="PTHR23226:SF408">
    <property type="entry name" value="ZINC FINGER PROTEIN 467"/>
    <property type="match status" value="1"/>
</dbReference>
<evidence type="ECO:0000313" key="10">
    <source>
        <dbReference type="Ensembl" id="ENSMGAP00000032673.1"/>
    </source>
</evidence>
<dbReference type="GO" id="GO:0008270">
    <property type="term" value="F:zinc ion binding"/>
    <property type="evidence" value="ECO:0007669"/>
    <property type="project" value="UniProtKB-KW"/>
</dbReference>
<evidence type="ECO:0000256" key="6">
    <source>
        <dbReference type="ARBA" id="ARBA00023242"/>
    </source>
</evidence>
<dbReference type="GO" id="GO:0000978">
    <property type="term" value="F:RNA polymerase II cis-regulatory region sequence-specific DNA binding"/>
    <property type="evidence" value="ECO:0007669"/>
    <property type="project" value="TreeGrafter"/>
</dbReference>